<dbReference type="InterPro" id="IPR050493">
    <property type="entry name" value="FAD-dep_Monooxygenase_BioMet"/>
</dbReference>
<comment type="similarity">
    <text evidence="1">Belongs to the paxM FAD-dependent monooxygenase family.</text>
</comment>
<dbReference type="Pfam" id="PF01494">
    <property type="entry name" value="FAD_binding_3"/>
    <property type="match status" value="1"/>
</dbReference>
<dbReference type="STRING" id="1314800.A0A1B7NF04"/>
<dbReference type="PROSITE" id="PS51257">
    <property type="entry name" value="PROKAR_LIPOPROTEIN"/>
    <property type="match status" value="1"/>
</dbReference>
<evidence type="ECO:0000256" key="4">
    <source>
        <dbReference type="ARBA" id="ARBA00023002"/>
    </source>
</evidence>
<feature type="signal peptide" evidence="6">
    <location>
        <begin position="1"/>
        <end position="17"/>
    </location>
</feature>
<dbReference type="InParanoid" id="A0A1B7NF04"/>
<dbReference type="InterPro" id="IPR036188">
    <property type="entry name" value="FAD/NAD-bd_sf"/>
</dbReference>
<keyword evidence="2" id="KW-0285">Flavoprotein</keyword>
<evidence type="ECO:0000259" key="7">
    <source>
        <dbReference type="Pfam" id="PF01494"/>
    </source>
</evidence>
<dbReference type="EMBL" id="KV448138">
    <property type="protein sequence ID" value="OAX43447.1"/>
    <property type="molecule type" value="Genomic_DNA"/>
</dbReference>
<keyword evidence="6" id="KW-0732">Signal</keyword>
<evidence type="ECO:0000256" key="3">
    <source>
        <dbReference type="ARBA" id="ARBA00022827"/>
    </source>
</evidence>
<dbReference type="Proteomes" id="UP000092154">
    <property type="component" value="Unassembled WGS sequence"/>
</dbReference>
<dbReference type="Gene3D" id="3.50.50.60">
    <property type="entry name" value="FAD/NAD(P)-binding domain"/>
    <property type="match status" value="1"/>
</dbReference>
<sequence length="486" mass="54111">MLRFIVVGGSIAGVSCAYALQEAGHQVMVLEQSDGRQKSHGGIRSPPNMTRLLNQWGLGPAVARVSIKANRFTFLDGNLVSIDYRQAINIYPDFPFVGKSGQDLGLLVLHDKLMNALSADFLYIQHGGLHAMFVEFAKNAGVQFRYNTEVVSIDPWAGVVTTRKGTKLTADVIVGADGYKSVVRPVVVGPEGLKGVLDKRISVNITVPTDLMRQHQDLVPLTVSPEWSLWLGDDCATHGLLTVNPQTLQKEYSVVMHVPSEGKSAQESWARAQPLDEKFLKLDRFEPRVQKLVRLAKSMTPTGYTVYSPFDNWVHESGKVVLVGEAAHPLMPNGSHNAAMSIEDAMTLSTLFSLPAAKSHTPLLLSAYEELRQPRCAATQASELRKRDFVCLPRGPEQQARDGGLRAASKRALLDWDEAEEEYLRETWEEYIDLFAFDAREAVEDWWTKWGSAILRSRVTDSRIESAARKFEPPRMVVDVLREEGR</sequence>
<gene>
    <name evidence="8" type="ORF">K503DRAFT_853325</name>
</gene>
<evidence type="ECO:0000256" key="2">
    <source>
        <dbReference type="ARBA" id="ARBA00022630"/>
    </source>
</evidence>
<evidence type="ECO:0000313" key="9">
    <source>
        <dbReference type="Proteomes" id="UP000092154"/>
    </source>
</evidence>
<evidence type="ECO:0000256" key="6">
    <source>
        <dbReference type="SAM" id="SignalP"/>
    </source>
</evidence>
<name>A0A1B7NF04_9AGAM</name>
<dbReference type="GO" id="GO:0071949">
    <property type="term" value="F:FAD binding"/>
    <property type="evidence" value="ECO:0007669"/>
    <property type="project" value="InterPro"/>
</dbReference>
<evidence type="ECO:0000256" key="5">
    <source>
        <dbReference type="ARBA" id="ARBA00023033"/>
    </source>
</evidence>
<evidence type="ECO:0000313" key="8">
    <source>
        <dbReference type="EMBL" id="OAX43447.1"/>
    </source>
</evidence>
<feature type="chain" id="PRO_5008597975" evidence="6">
    <location>
        <begin position="18"/>
        <end position="486"/>
    </location>
</feature>
<keyword evidence="5" id="KW-0503">Monooxygenase</keyword>
<dbReference type="GO" id="GO:0004497">
    <property type="term" value="F:monooxygenase activity"/>
    <property type="evidence" value="ECO:0007669"/>
    <property type="project" value="UniProtKB-KW"/>
</dbReference>
<dbReference type="AlphaFoldDB" id="A0A1B7NF04"/>
<protein>
    <submittedName>
        <fullName evidence="8">FAD/NAD(P)-binding domain-containing protein</fullName>
    </submittedName>
</protein>
<dbReference type="OrthoDB" id="1878542at2759"/>
<dbReference type="PRINTS" id="PR00420">
    <property type="entry name" value="RNGMNOXGNASE"/>
</dbReference>
<proteinExistence type="inferred from homology"/>
<dbReference type="SUPFAM" id="SSF51905">
    <property type="entry name" value="FAD/NAD(P)-binding domain"/>
    <property type="match status" value="1"/>
</dbReference>
<accession>A0A1B7NF04</accession>
<keyword evidence="3" id="KW-0274">FAD</keyword>
<dbReference type="PANTHER" id="PTHR13789">
    <property type="entry name" value="MONOOXYGENASE"/>
    <property type="match status" value="1"/>
</dbReference>
<organism evidence="8 9">
    <name type="scientific">Rhizopogon vinicolor AM-OR11-026</name>
    <dbReference type="NCBI Taxonomy" id="1314800"/>
    <lineage>
        <taxon>Eukaryota</taxon>
        <taxon>Fungi</taxon>
        <taxon>Dikarya</taxon>
        <taxon>Basidiomycota</taxon>
        <taxon>Agaricomycotina</taxon>
        <taxon>Agaricomycetes</taxon>
        <taxon>Agaricomycetidae</taxon>
        <taxon>Boletales</taxon>
        <taxon>Suillineae</taxon>
        <taxon>Rhizopogonaceae</taxon>
        <taxon>Rhizopogon</taxon>
    </lineage>
</organism>
<keyword evidence="9" id="KW-1185">Reference proteome</keyword>
<reference evidence="8 9" key="1">
    <citation type="submission" date="2016-06" db="EMBL/GenBank/DDBJ databases">
        <title>Comparative genomics of the ectomycorrhizal sister species Rhizopogon vinicolor and Rhizopogon vesiculosus (Basidiomycota: Boletales) reveals a divergence of the mating type B locus.</title>
        <authorList>
            <consortium name="DOE Joint Genome Institute"/>
            <person name="Mujic A.B."/>
            <person name="Kuo A."/>
            <person name="Tritt A."/>
            <person name="Lipzen A."/>
            <person name="Chen C."/>
            <person name="Johnson J."/>
            <person name="Sharma A."/>
            <person name="Barry K."/>
            <person name="Grigoriev I.V."/>
            <person name="Spatafora J.W."/>
        </authorList>
    </citation>
    <scope>NUCLEOTIDE SEQUENCE [LARGE SCALE GENOMIC DNA]</scope>
    <source>
        <strain evidence="8 9">AM-OR11-026</strain>
    </source>
</reference>
<dbReference type="PANTHER" id="PTHR13789:SF309">
    <property type="entry name" value="PUTATIVE (AFU_ORTHOLOGUE AFUA_6G14510)-RELATED"/>
    <property type="match status" value="1"/>
</dbReference>
<keyword evidence="4" id="KW-0560">Oxidoreductase</keyword>
<dbReference type="InterPro" id="IPR002938">
    <property type="entry name" value="FAD-bd"/>
</dbReference>
<feature type="domain" description="FAD-binding" evidence="7">
    <location>
        <begin position="5"/>
        <end position="378"/>
    </location>
</feature>
<evidence type="ECO:0000256" key="1">
    <source>
        <dbReference type="ARBA" id="ARBA00007992"/>
    </source>
</evidence>